<geneLocation type="plasmid" evidence="10 11">
    <name>pRK1-4</name>
</geneLocation>
<dbReference type="InterPro" id="IPR036249">
    <property type="entry name" value="Thioredoxin-like_sf"/>
</dbReference>
<evidence type="ECO:0000259" key="9">
    <source>
        <dbReference type="Pfam" id="PF13098"/>
    </source>
</evidence>
<dbReference type="Proteomes" id="UP000397656">
    <property type="component" value="Plasmid pRK1-4"/>
</dbReference>
<dbReference type="SUPFAM" id="SSF54423">
    <property type="entry name" value="DsbC/DsbG N-terminal domain-like"/>
    <property type="match status" value="1"/>
</dbReference>
<evidence type="ECO:0000256" key="5">
    <source>
        <dbReference type="ARBA" id="ARBA00023157"/>
    </source>
</evidence>
<dbReference type="GO" id="GO:0042597">
    <property type="term" value="C:periplasmic space"/>
    <property type="evidence" value="ECO:0007669"/>
    <property type="project" value="UniProtKB-SubCell"/>
</dbReference>
<keyword evidence="6 7" id="KW-0676">Redox-active center</keyword>
<evidence type="ECO:0000313" key="10">
    <source>
        <dbReference type="EMBL" id="QOT82391.1"/>
    </source>
</evidence>
<keyword evidence="5" id="KW-1015">Disulfide bond</keyword>
<proteinExistence type="inferred from homology"/>
<dbReference type="Gene3D" id="3.40.30.10">
    <property type="entry name" value="Glutaredoxin"/>
    <property type="match status" value="1"/>
</dbReference>
<dbReference type="RefSeq" id="WP_150990022.1">
    <property type="nucleotide sequence ID" value="NZ_CP062808.1"/>
</dbReference>
<dbReference type="CDD" id="cd03020">
    <property type="entry name" value="DsbA_DsbC_DsbG"/>
    <property type="match status" value="1"/>
</dbReference>
<dbReference type="InterPro" id="IPR018950">
    <property type="entry name" value="DiS-bond_isomerase_DsbC/G_N"/>
</dbReference>
<keyword evidence="4 7" id="KW-0574">Periplasm</keyword>
<dbReference type="Gene3D" id="3.10.450.70">
    <property type="entry name" value="Disulphide bond isomerase, DsbC/G, N-terminal"/>
    <property type="match status" value="1"/>
</dbReference>
<keyword evidence="3 7" id="KW-0732">Signal</keyword>
<dbReference type="PANTHER" id="PTHR35272">
    <property type="entry name" value="THIOL:DISULFIDE INTERCHANGE PROTEIN DSBC-RELATED"/>
    <property type="match status" value="1"/>
</dbReference>
<protein>
    <recommendedName>
        <fullName evidence="7">Thiol:disulfide interchange protein</fullName>
    </recommendedName>
</protein>
<dbReference type="InterPro" id="IPR012336">
    <property type="entry name" value="Thioredoxin-like_fold"/>
</dbReference>
<evidence type="ECO:0000313" key="11">
    <source>
        <dbReference type="Proteomes" id="UP000397656"/>
    </source>
</evidence>
<dbReference type="Pfam" id="PF10411">
    <property type="entry name" value="DsbC_N"/>
    <property type="match status" value="1"/>
</dbReference>
<evidence type="ECO:0000256" key="7">
    <source>
        <dbReference type="RuleBase" id="RU364038"/>
    </source>
</evidence>
<organism evidence="10 11">
    <name type="scientific">Cupriavidus basilensis</name>
    <dbReference type="NCBI Taxonomy" id="68895"/>
    <lineage>
        <taxon>Bacteria</taxon>
        <taxon>Pseudomonadati</taxon>
        <taxon>Pseudomonadota</taxon>
        <taxon>Betaproteobacteria</taxon>
        <taxon>Burkholderiales</taxon>
        <taxon>Burkholderiaceae</taxon>
        <taxon>Cupriavidus</taxon>
    </lineage>
</organism>
<evidence type="ECO:0000256" key="2">
    <source>
        <dbReference type="ARBA" id="ARBA00009813"/>
    </source>
</evidence>
<comment type="function">
    <text evidence="7">Required for disulfide bond formation in some periplasmic proteins. Acts by transferring its disulfide bond to other proteins and is reduced in the process.</text>
</comment>
<feature type="domain" description="Disulphide bond isomerase DsbC/G N-terminal" evidence="8">
    <location>
        <begin position="21"/>
        <end position="87"/>
    </location>
</feature>
<feature type="domain" description="Thioredoxin-like fold" evidence="9">
    <location>
        <begin position="110"/>
        <end position="233"/>
    </location>
</feature>
<dbReference type="PANTHER" id="PTHR35272:SF3">
    <property type="entry name" value="THIOL:DISULFIDE INTERCHANGE PROTEIN DSBC"/>
    <property type="match status" value="1"/>
</dbReference>
<gene>
    <name evidence="10" type="ORF">F7R26_040015</name>
</gene>
<dbReference type="GeneID" id="98407159"/>
<evidence type="ECO:0000259" key="8">
    <source>
        <dbReference type="Pfam" id="PF10411"/>
    </source>
</evidence>
<evidence type="ECO:0000256" key="4">
    <source>
        <dbReference type="ARBA" id="ARBA00022764"/>
    </source>
</evidence>
<evidence type="ECO:0000256" key="6">
    <source>
        <dbReference type="ARBA" id="ARBA00023284"/>
    </source>
</evidence>
<accession>A0A643FN83</accession>
<feature type="chain" id="PRO_5031677582" description="Thiol:disulfide interchange protein" evidence="7">
    <location>
        <begin position="21"/>
        <end position="249"/>
    </location>
</feature>
<keyword evidence="10" id="KW-0614">Plasmid</keyword>
<sequence>MIKRLLPLALAAALAVPAFAQDEAPASVVEKFKTMYPKTTFKEIRKSQVSGLYEVVMGENIAYTDESGRYFIFGHLFDMQQQVDLTAQRKLDSRKTEFPAQQLGQAIKTVKGDGSRILAVFSDPDCPYCKQLEGELARLDNVTIYTFLYPLESLHPEAKTKAVSVWCAPNKAKAWSELMLAGKKPKLVACNNPVNDNLVLGSKLGVVGTPTLIAADGRVLPGSAPAEKIDQWLNAGKPAAPAATQEATQ</sequence>
<dbReference type="Pfam" id="PF13098">
    <property type="entry name" value="Thioredoxin_2"/>
    <property type="match status" value="1"/>
</dbReference>
<comment type="similarity">
    <text evidence="2 7">Belongs to the thioredoxin family. DsbC subfamily.</text>
</comment>
<dbReference type="AlphaFoldDB" id="A0A643FN83"/>
<reference evidence="10 11" key="1">
    <citation type="submission" date="2020-10" db="EMBL/GenBank/DDBJ databases">
        <title>Complete genome sequence of Cupriavidus basilensis CCUG 49340T.</title>
        <authorList>
            <person name="Salva-Serra F."/>
            <person name="Donoso R.A."/>
            <person name="Cho K.H."/>
            <person name="Yoo J.A."/>
            <person name="Lee K."/>
            <person name="Yoon S.-H."/>
            <person name="Perez-Pantoja D."/>
            <person name="Moore E.R.B."/>
        </authorList>
    </citation>
    <scope>NUCLEOTIDE SEQUENCE [LARGE SCALE GENOMIC DNA]</scope>
    <source>
        <strain evidence="11">CCUG 49340</strain>
        <plasmid evidence="10 11">pRK1-4</plasmid>
    </source>
</reference>
<dbReference type="EMBL" id="CP062808">
    <property type="protein sequence ID" value="QOT82391.1"/>
    <property type="molecule type" value="Genomic_DNA"/>
</dbReference>
<comment type="subcellular location">
    <subcellularLocation>
        <location evidence="1 7">Periplasm</location>
    </subcellularLocation>
</comment>
<dbReference type="SUPFAM" id="SSF52833">
    <property type="entry name" value="Thioredoxin-like"/>
    <property type="match status" value="1"/>
</dbReference>
<dbReference type="InterPro" id="IPR051470">
    <property type="entry name" value="Thiol:disulfide_interchange"/>
</dbReference>
<name>A0A643FN83_9BURK</name>
<dbReference type="InterPro" id="IPR009094">
    <property type="entry name" value="DiS-bond_isomerase_DsbC/G_N_sf"/>
</dbReference>
<feature type="signal peptide" evidence="7">
    <location>
        <begin position="1"/>
        <end position="20"/>
    </location>
</feature>
<evidence type="ECO:0000256" key="3">
    <source>
        <dbReference type="ARBA" id="ARBA00022729"/>
    </source>
</evidence>
<evidence type="ECO:0000256" key="1">
    <source>
        <dbReference type="ARBA" id="ARBA00004418"/>
    </source>
</evidence>
<dbReference type="InterPro" id="IPR033954">
    <property type="entry name" value="DiS-bond_Isoase_DsbC/G"/>
</dbReference>